<reference evidence="2 3" key="1">
    <citation type="journal article" date="2017" name="Genome Biol. Evol.">
        <title>Phytophthora megakarya and P. palmivora, closely related causal agents of cacao black pod rot, underwent increases in genome sizes and gene numbers by different mechanisms.</title>
        <authorList>
            <person name="Ali S.S."/>
            <person name="Shao J."/>
            <person name="Lary D.J."/>
            <person name="Kronmiller B."/>
            <person name="Shen D."/>
            <person name="Strem M.D."/>
            <person name="Amoako-Attah I."/>
            <person name="Akrofi A.Y."/>
            <person name="Begoude B.A."/>
            <person name="Ten Hoopen G.M."/>
            <person name="Coulibaly K."/>
            <person name="Kebe B.I."/>
            <person name="Melnick R.L."/>
            <person name="Guiltinan M.J."/>
            <person name="Tyler B.M."/>
            <person name="Meinhardt L.W."/>
            <person name="Bailey B.A."/>
        </authorList>
    </citation>
    <scope>NUCLEOTIDE SEQUENCE [LARGE SCALE GENOMIC DNA]</scope>
    <source>
        <strain evidence="3">sbr112.9</strain>
    </source>
</reference>
<accession>A0A2P4XFH6</accession>
<gene>
    <name evidence="2" type="ORF">PHPALM_20210</name>
</gene>
<protein>
    <submittedName>
        <fullName evidence="2">Uncharacterized protein</fullName>
    </submittedName>
</protein>
<dbReference type="EMBL" id="NCKW01011141">
    <property type="protein sequence ID" value="POM64284.1"/>
    <property type="molecule type" value="Genomic_DNA"/>
</dbReference>
<proteinExistence type="predicted"/>
<comment type="caution">
    <text evidence="2">The sequence shown here is derived from an EMBL/GenBank/DDBJ whole genome shotgun (WGS) entry which is preliminary data.</text>
</comment>
<dbReference type="Proteomes" id="UP000237271">
    <property type="component" value="Unassembled WGS sequence"/>
</dbReference>
<feature type="region of interest" description="Disordered" evidence="1">
    <location>
        <begin position="554"/>
        <end position="582"/>
    </location>
</feature>
<name>A0A2P4XFH6_9STRA</name>
<dbReference type="OrthoDB" id="164904at2759"/>
<keyword evidence="3" id="KW-1185">Reference proteome</keyword>
<dbReference type="AlphaFoldDB" id="A0A2P4XFH6"/>
<evidence type="ECO:0000313" key="3">
    <source>
        <dbReference type="Proteomes" id="UP000237271"/>
    </source>
</evidence>
<organism evidence="2 3">
    <name type="scientific">Phytophthora palmivora</name>
    <dbReference type="NCBI Taxonomy" id="4796"/>
    <lineage>
        <taxon>Eukaryota</taxon>
        <taxon>Sar</taxon>
        <taxon>Stramenopiles</taxon>
        <taxon>Oomycota</taxon>
        <taxon>Peronosporomycetes</taxon>
        <taxon>Peronosporales</taxon>
        <taxon>Peronosporaceae</taxon>
        <taxon>Phytophthora</taxon>
    </lineage>
</organism>
<evidence type="ECO:0000313" key="2">
    <source>
        <dbReference type="EMBL" id="POM64284.1"/>
    </source>
</evidence>
<sequence>MAEALYERVLAQLPPHELHSSWNSVLQEELSWVCHTLDEVTLALVRLGELRNAVSQLEQSSGSTGGRNASLMTTMDDAMALQQRLAIRMDQIATGMDTEFFLEKRKMRDNLVLKTKMEKLCPNSQLQICTDTKVGKAMPGLEASESMSESMSDLDMEIKYEDDGSEAALKSLMESKTTECTLWLAKKEVQHTKEEMHEKTLLTDNYKSAVARVPLSARSLKPIVKRVNALSRKNRILIAQEILNALKESVIGDTDGRQRSEVISSLQLVTKWARNLEGQAHIAVLYRDYACTVKAYARSLQPSKQTDSVESLACELFDLVNQSITCRHTDNESEVSTMDTKPNDSTFPNRVAKINKKSPSKRRKEMLGLLVCFKAWVTTNMSDTKYKRLKDALPNVLRWIRDTPRKPELLCSYCLFVDALRTFAIRTLYDSNQSMVLRSADRMVELIAKTPSCKAQYFLATIKDRAVRLLSEMDDWQDTSSSLENIEKKLDSLRNIVDHVTRGWVPHQDPTVRKCAELLNQHIKKLKPHEVMGKCSQTLADIMNDCKLPKNKAAKLQDAKNAKRKAKTCSKRKAKKLKSATQ</sequence>
<feature type="compositionally biased region" description="Basic residues" evidence="1">
    <location>
        <begin position="562"/>
        <end position="582"/>
    </location>
</feature>
<evidence type="ECO:0000256" key="1">
    <source>
        <dbReference type="SAM" id="MobiDB-lite"/>
    </source>
</evidence>